<name>A0A814ZT49_9BILA</name>
<dbReference type="AlphaFoldDB" id="A0A814ZT49"/>
<evidence type="ECO:0000313" key="3">
    <source>
        <dbReference type="EMBL" id="CAF1247823.1"/>
    </source>
</evidence>
<dbReference type="PANTHER" id="PTHR43272:SF107">
    <property type="entry name" value="LONG-CHAIN-FATTY-ACID--COA LIGASE 5"/>
    <property type="match status" value="1"/>
</dbReference>
<evidence type="ECO:0000256" key="1">
    <source>
        <dbReference type="ARBA" id="ARBA00022598"/>
    </source>
</evidence>
<organism evidence="3 4">
    <name type="scientific">Rotaria sordida</name>
    <dbReference type="NCBI Taxonomy" id="392033"/>
    <lineage>
        <taxon>Eukaryota</taxon>
        <taxon>Metazoa</taxon>
        <taxon>Spiralia</taxon>
        <taxon>Gnathifera</taxon>
        <taxon>Rotifera</taxon>
        <taxon>Eurotatoria</taxon>
        <taxon>Bdelloidea</taxon>
        <taxon>Philodinida</taxon>
        <taxon>Philodinidae</taxon>
        <taxon>Rotaria</taxon>
    </lineage>
</organism>
<accession>A0A814ZT49</accession>
<dbReference type="EMBL" id="CAJNOU010001753">
    <property type="protein sequence ID" value="CAF1247823.1"/>
    <property type="molecule type" value="Genomic_DNA"/>
</dbReference>
<dbReference type="GO" id="GO:0016020">
    <property type="term" value="C:membrane"/>
    <property type="evidence" value="ECO:0007669"/>
    <property type="project" value="TreeGrafter"/>
</dbReference>
<feature type="domain" description="NADP-dependent oxidoreductase" evidence="2">
    <location>
        <begin position="9"/>
        <end position="254"/>
    </location>
</feature>
<dbReference type="InterPro" id="IPR023210">
    <property type="entry name" value="NADP_OxRdtase_dom"/>
</dbReference>
<reference evidence="3" key="1">
    <citation type="submission" date="2021-02" db="EMBL/GenBank/DDBJ databases">
        <authorList>
            <person name="Nowell W R."/>
        </authorList>
    </citation>
    <scope>NUCLEOTIDE SEQUENCE</scope>
</reference>
<dbReference type="Pfam" id="PF00248">
    <property type="entry name" value="Aldo_ket_red"/>
    <property type="match status" value="1"/>
</dbReference>
<dbReference type="Proteomes" id="UP000663889">
    <property type="component" value="Unassembled WGS sequence"/>
</dbReference>
<evidence type="ECO:0000313" key="4">
    <source>
        <dbReference type="Proteomes" id="UP000663889"/>
    </source>
</evidence>
<comment type="caution">
    <text evidence="3">The sequence shown here is derived from an EMBL/GenBank/DDBJ whole genome shotgun (WGS) entry which is preliminary data.</text>
</comment>
<dbReference type="GO" id="GO:0005783">
    <property type="term" value="C:endoplasmic reticulum"/>
    <property type="evidence" value="ECO:0007669"/>
    <property type="project" value="TreeGrafter"/>
</dbReference>
<keyword evidence="1" id="KW-0436">Ligase</keyword>
<evidence type="ECO:0000259" key="2">
    <source>
        <dbReference type="Pfam" id="PF00248"/>
    </source>
</evidence>
<proteinExistence type="predicted"/>
<dbReference type="Gene3D" id="3.20.20.100">
    <property type="entry name" value="NADP-dependent oxidoreductase domain"/>
    <property type="match status" value="1"/>
</dbReference>
<sequence>MSQRITLPKVIFGTSGLGNLYVALEDKIKLEIVTACIQYSSGQKPVVFDCAGKYGAGLALETLGNCLKMLNIKPEDVLISNKLGWYRTTELQSGTEPTFESGVWRNLKYDAVQKISYKGILECYEQGNQLLNGYKAKLVSVHDPDEYVAGAQSQLEKDKRYSDIIEAYRALCELKSRDEVKAIGIGSKDWRMIQRIVNDVNLDWVMIANSMTVHSHPQELVTFMEELQQRGTIIINAAVFNGGFLIGEDYYNYRSIDVLDTTYRSEMNQGEVCIRGPAIFKGYYSDEAKTKEVIDQDGWLHTGDVGEWTSNGALRIIDRAKHIFKLSQGKYIAPERLEDVYIRSQWVAQIFIDGISSEASVVAIVIPDEQYVRKNFQTGTTETTFADLCKDAKLKQIILSDLIRLAEKSNLKIYETLSNIHLHPELFSHNNGFITVTFKVRRNNARKHFQSIIKSLYQTDPIITSKNSLK</sequence>
<protein>
    <recommendedName>
        <fullName evidence="2">NADP-dependent oxidoreductase domain-containing protein</fullName>
    </recommendedName>
</protein>
<dbReference type="Gene3D" id="2.30.38.10">
    <property type="entry name" value="Luciferase, Domain 3"/>
    <property type="match status" value="1"/>
</dbReference>
<dbReference type="GO" id="GO:0004467">
    <property type="term" value="F:long-chain fatty acid-CoA ligase activity"/>
    <property type="evidence" value="ECO:0007669"/>
    <property type="project" value="TreeGrafter"/>
</dbReference>
<dbReference type="SUPFAM" id="SSF56801">
    <property type="entry name" value="Acetyl-CoA synthetase-like"/>
    <property type="match status" value="1"/>
</dbReference>
<dbReference type="PANTHER" id="PTHR43272">
    <property type="entry name" value="LONG-CHAIN-FATTY-ACID--COA LIGASE"/>
    <property type="match status" value="1"/>
</dbReference>
<dbReference type="CDD" id="cd19152">
    <property type="entry name" value="AKR_AKR15A"/>
    <property type="match status" value="1"/>
</dbReference>
<dbReference type="SUPFAM" id="SSF51430">
    <property type="entry name" value="NAD(P)-linked oxidoreductase"/>
    <property type="match status" value="1"/>
</dbReference>
<gene>
    <name evidence="3" type="ORF">SEV965_LOCUS23573</name>
</gene>
<dbReference type="InterPro" id="IPR036812">
    <property type="entry name" value="NAD(P)_OxRdtase_dom_sf"/>
</dbReference>